<protein>
    <submittedName>
        <fullName evidence="1">Uncharacterized protein</fullName>
    </submittedName>
</protein>
<sequence>MYMGFIFPESMSVQCIFLFKFFTQYFTK</sequence>
<accession>A0A0E9XNL0</accession>
<dbReference type="EMBL" id="GBXM01004561">
    <property type="protein sequence ID" value="JAI04017.1"/>
    <property type="molecule type" value="Transcribed_RNA"/>
</dbReference>
<organism evidence="1">
    <name type="scientific">Anguilla anguilla</name>
    <name type="common">European freshwater eel</name>
    <name type="synonym">Muraena anguilla</name>
    <dbReference type="NCBI Taxonomy" id="7936"/>
    <lineage>
        <taxon>Eukaryota</taxon>
        <taxon>Metazoa</taxon>
        <taxon>Chordata</taxon>
        <taxon>Craniata</taxon>
        <taxon>Vertebrata</taxon>
        <taxon>Euteleostomi</taxon>
        <taxon>Actinopterygii</taxon>
        <taxon>Neopterygii</taxon>
        <taxon>Teleostei</taxon>
        <taxon>Anguilliformes</taxon>
        <taxon>Anguillidae</taxon>
        <taxon>Anguilla</taxon>
    </lineage>
</organism>
<reference evidence="1" key="2">
    <citation type="journal article" date="2015" name="Fish Shellfish Immunol.">
        <title>Early steps in the European eel (Anguilla anguilla)-Vibrio vulnificus interaction in the gills: Role of the RtxA13 toxin.</title>
        <authorList>
            <person name="Callol A."/>
            <person name="Pajuelo D."/>
            <person name="Ebbesson L."/>
            <person name="Teles M."/>
            <person name="MacKenzie S."/>
            <person name="Amaro C."/>
        </authorList>
    </citation>
    <scope>NUCLEOTIDE SEQUENCE</scope>
</reference>
<name>A0A0E9XNL0_ANGAN</name>
<dbReference type="AlphaFoldDB" id="A0A0E9XNL0"/>
<proteinExistence type="predicted"/>
<reference evidence="1" key="1">
    <citation type="submission" date="2014-11" db="EMBL/GenBank/DDBJ databases">
        <authorList>
            <person name="Amaro Gonzalez C."/>
        </authorList>
    </citation>
    <scope>NUCLEOTIDE SEQUENCE</scope>
</reference>
<evidence type="ECO:0000313" key="1">
    <source>
        <dbReference type="EMBL" id="JAI04017.1"/>
    </source>
</evidence>